<dbReference type="OrthoDB" id="549017at2759"/>
<feature type="transmembrane region" description="Helical" evidence="9">
    <location>
        <begin position="297"/>
        <end position="317"/>
    </location>
</feature>
<dbReference type="GO" id="GO:0016255">
    <property type="term" value="P:attachment of GPI anchor to protein"/>
    <property type="evidence" value="ECO:0007669"/>
    <property type="project" value="InterPro"/>
</dbReference>
<dbReference type="Proteomes" id="UP000070054">
    <property type="component" value="Unassembled WGS sequence"/>
</dbReference>
<keyword evidence="6" id="KW-0256">Endoplasmic reticulum</keyword>
<feature type="transmembrane region" description="Helical" evidence="9">
    <location>
        <begin position="456"/>
        <end position="481"/>
    </location>
</feature>
<evidence type="ECO:0000256" key="4">
    <source>
        <dbReference type="ARBA" id="ARBA00022502"/>
    </source>
</evidence>
<evidence type="ECO:0000256" key="5">
    <source>
        <dbReference type="ARBA" id="ARBA00022692"/>
    </source>
</evidence>
<gene>
    <name evidence="10" type="ORF">CNYM01_10594</name>
</gene>
<evidence type="ECO:0000313" key="11">
    <source>
        <dbReference type="Proteomes" id="UP000070054"/>
    </source>
</evidence>
<feature type="transmembrane region" description="Helical" evidence="9">
    <location>
        <begin position="257"/>
        <end position="277"/>
    </location>
</feature>
<evidence type="ECO:0000313" key="10">
    <source>
        <dbReference type="EMBL" id="KXH51806.1"/>
    </source>
</evidence>
<feature type="transmembrane region" description="Helical" evidence="9">
    <location>
        <begin position="427"/>
        <end position="450"/>
    </location>
</feature>
<proteinExistence type="inferred from homology"/>
<comment type="similarity">
    <text evidence="3">Belongs to the PIGU family.</text>
</comment>
<evidence type="ECO:0000256" key="2">
    <source>
        <dbReference type="ARBA" id="ARBA00004687"/>
    </source>
</evidence>
<comment type="subcellular location">
    <subcellularLocation>
        <location evidence="1">Endoplasmic reticulum membrane</location>
        <topology evidence="1">Multi-pass membrane protein</topology>
    </subcellularLocation>
</comment>
<accession>A0A135TUF6</accession>
<sequence>MAPAPGVQPTKPTATALKDGLPFAEQASRTQRTCAPAEAPGVIHLDPRPYHTLFIPTPAPNSNKSCEPLKLPMTVGTSTQGGSKTGVYAAAAALRLLLFVAFPGLPDLLTGRVEISTPVTSFKRLQEGLFLYNHNVSPYDGGVYHQAPLFLPLFSLLPDLKSFPIFTYLLYILVDILSADALSKIADSGEAGSSRLFSSPRRGKRWSGLVVASLYLFNPFTIATCIGRSTSVFSTCAILHAIAKAIAGYPLSAMVSLSFATYFSMYPALLLPPLILLAHDRQDPTRRSTASTRRFALANLSVAAAVLAALFLMSFLLTGGSWEFLPSTYGAQLTLNDLTPNVGLWWYFFVEMFDSFRPFFLAVFWLHLSSYVGPLTIRIRTQPLVVLTLLLGIFAIFKPYPSIADTSLFLAMLSLFRHVFPLMRYTFVGAATIMYASFLGPAFYHLWIYAGSGNANFFYAITLVWSLGQSLLVSDLTFAVLRDEWEVERPEMVGKEIRQI</sequence>
<dbReference type="PANTHER" id="PTHR13121:SF0">
    <property type="entry name" value="PHOSPHATIDYLINOSITOL GLYCAN ANCHOR BIOSYNTHESIS CLASS U PROTEIN"/>
    <property type="match status" value="1"/>
</dbReference>
<evidence type="ECO:0000256" key="1">
    <source>
        <dbReference type="ARBA" id="ARBA00004477"/>
    </source>
</evidence>
<evidence type="ECO:0000256" key="3">
    <source>
        <dbReference type="ARBA" id="ARBA00010026"/>
    </source>
</evidence>
<feature type="transmembrane region" description="Helical" evidence="9">
    <location>
        <begin position="344"/>
        <end position="367"/>
    </location>
</feature>
<comment type="caution">
    <text evidence="10">The sequence shown here is derived from an EMBL/GenBank/DDBJ whole genome shotgun (WGS) entry which is preliminary data.</text>
</comment>
<dbReference type="GO" id="GO:0006506">
    <property type="term" value="P:GPI anchor biosynthetic process"/>
    <property type="evidence" value="ECO:0007669"/>
    <property type="project" value="UniProtKB-UniPathway"/>
</dbReference>
<dbReference type="EMBL" id="JEMN01001017">
    <property type="protein sequence ID" value="KXH51806.1"/>
    <property type="molecule type" value="Genomic_DNA"/>
</dbReference>
<comment type="pathway">
    <text evidence="2">Glycolipid biosynthesis; glycosylphosphatidylinositol-anchor biosynthesis.</text>
</comment>
<feature type="transmembrane region" description="Helical" evidence="9">
    <location>
        <begin position="379"/>
        <end position="397"/>
    </location>
</feature>
<keyword evidence="4" id="KW-0337">GPI-anchor biosynthesis</keyword>
<evidence type="ECO:0000256" key="6">
    <source>
        <dbReference type="ARBA" id="ARBA00022824"/>
    </source>
</evidence>
<evidence type="ECO:0000256" key="8">
    <source>
        <dbReference type="ARBA" id="ARBA00023136"/>
    </source>
</evidence>
<protein>
    <submittedName>
        <fullName evidence="10">GPI transamidase subunit PIG-U</fullName>
    </submittedName>
</protein>
<evidence type="ECO:0000256" key="9">
    <source>
        <dbReference type="SAM" id="Phobius"/>
    </source>
</evidence>
<keyword evidence="5 9" id="KW-0812">Transmembrane</keyword>
<keyword evidence="8 9" id="KW-0472">Membrane</keyword>
<dbReference type="PANTHER" id="PTHR13121">
    <property type="entry name" value="GPI TRANSAMIDASE COMPONENT PIG-U"/>
    <property type="match status" value="1"/>
</dbReference>
<dbReference type="GO" id="GO:0042765">
    <property type="term" value="C:GPI-anchor transamidase complex"/>
    <property type="evidence" value="ECO:0007669"/>
    <property type="project" value="InterPro"/>
</dbReference>
<dbReference type="AlphaFoldDB" id="A0A135TUF6"/>
<organism evidence="10 11">
    <name type="scientific">Colletotrichum nymphaeae SA-01</name>
    <dbReference type="NCBI Taxonomy" id="1460502"/>
    <lineage>
        <taxon>Eukaryota</taxon>
        <taxon>Fungi</taxon>
        <taxon>Dikarya</taxon>
        <taxon>Ascomycota</taxon>
        <taxon>Pezizomycotina</taxon>
        <taxon>Sordariomycetes</taxon>
        <taxon>Hypocreomycetidae</taxon>
        <taxon>Glomerellales</taxon>
        <taxon>Glomerellaceae</taxon>
        <taxon>Colletotrichum</taxon>
        <taxon>Colletotrichum acutatum species complex</taxon>
    </lineage>
</organism>
<dbReference type="Pfam" id="PF06728">
    <property type="entry name" value="PIG-U"/>
    <property type="match status" value="1"/>
</dbReference>
<evidence type="ECO:0000256" key="7">
    <source>
        <dbReference type="ARBA" id="ARBA00022989"/>
    </source>
</evidence>
<keyword evidence="7 9" id="KW-1133">Transmembrane helix</keyword>
<dbReference type="UniPathway" id="UPA00196"/>
<dbReference type="InterPro" id="IPR009600">
    <property type="entry name" value="PIG-U"/>
</dbReference>
<reference evidence="10 11" key="1">
    <citation type="submission" date="2014-02" db="EMBL/GenBank/DDBJ databases">
        <title>The genome sequence of Colletotrichum nymphaeae SA-01.</title>
        <authorList>
            <person name="Baroncelli R."/>
            <person name="Thon M.R."/>
        </authorList>
    </citation>
    <scope>NUCLEOTIDE SEQUENCE [LARGE SCALE GENOMIC DNA]</scope>
    <source>
        <strain evidence="10 11">SA-01</strain>
    </source>
</reference>
<name>A0A135TUF6_9PEZI</name>
<keyword evidence="11" id="KW-1185">Reference proteome</keyword>